<evidence type="ECO:0000313" key="1">
    <source>
        <dbReference type="EMBL" id="KAL0943117.1"/>
    </source>
</evidence>
<dbReference type="Proteomes" id="UP000805649">
    <property type="component" value="Unassembled WGS sequence"/>
</dbReference>
<keyword evidence="2" id="KW-1185">Reference proteome</keyword>
<dbReference type="EMBL" id="VUJX02000001">
    <property type="protein sequence ID" value="KAL0943117.1"/>
    <property type="molecule type" value="Genomic_DNA"/>
</dbReference>
<comment type="caution">
    <text evidence="1">The sequence shown here is derived from an EMBL/GenBank/DDBJ whole genome shotgun (WGS) entry which is preliminary data.</text>
</comment>
<protein>
    <submittedName>
        <fullName evidence="1">Uncharacterized protein</fullName>
    </submittedName>
</protein>
<name>A0ACC3ZGR1_COLTU</name>
<evidence type="ECO:0000313" key="2">
    <source>
        <dbReference type="Proteomes" id="UP000805649"/>
    </source>
</evidence>
<accession>A0ACC3ZGR1</accession>
<sequence length="239" mass="26946">MMNSQNVQPGTVTKDELEKTGWEEDDEISDEEAHEWRKSLETADGKMNVDNEFPRAWYHSNPWKDDQGRTRRATTGSMGNIVNAKDGYIIAGVNFAPWDVKPKDMEAWELPSTKWTDIVAVQWSMYASGSSLQRIYRSSIVFERTKDLIEGALNKVGKGPLDKLPKWPGVDYTPKGNLNKTPYQAETEGFFGLLGSPHGAGAAYLLIQYRAIFGKKRITKIKVWSGPLAPNMILYVEDV</sequence>
<proteinExistence type="predicted"/>
<organism evidence="1 2">
    <name type="scientific">Colletotrichum truncatum</name>
    <name type="common">Anthracnose fungus</name>
    <name type="synonym">Colletotrichum capsici</name>
    <dbReference type="NCBI Taxonomy" id="5467"/>
    <lineage>
        <taxon>Eukaryota</taxon>
        <taxon>Fungi</taxon>
        <taxon>Dikarya</taxon>
        <taxon>Ascomycota</taxon>
        <taxon>Pezizomycotina</taxon>
        <taxon>Sordariomycetes</taxon>
        <taxon>Hypocreomycetidae</taxon>
        <taxon>Glomerellales</taxon>
        <taxon>Glomerellaceae</taxon>
        <taxon>Colletotrichum</taxon>
        <taxon>Colletotrichum truncatum species complex</taxon>
    </lineage>
</organism>
<reference evidence="1 2" key="1">
    <citation type="journal article" date="2020" name="Phytopathology">
        <title>Genome Sequence Resources of Colletotrichum truncatum, C. plurivorum, C. musicola, and C. sojae: Four Species Pathogenic to Soybean (Glycine max).</title>
        <authorList>
            <person name="Rogerio F."/>
            <person name="Boufleur T.R."/>
            <person name="Ciampi-Guillardi M."/>
            <person name="Sukno S.A."/>
            <person name="Thon M.R."/>
            <person name="Massola Junior N.S."/>
            <person name="Baroncelli R."/>
        </authorList>
    </citation>
    <scope>NUCLEOTIDE SEQUENCE [LARGE SCALE GENOMIC DNA]</scope>
    <source>
        <strain evidence="1 2">CMES1059</strain>
    </source>
</reference>
<gene>
    <name evidence="1" type="ORF">CTRU02_201003</name>
</gene>